<dbReference type="HOGENOM" id="CLU_2524887_0_0_6"/>
<dbReference type="PATRIC" id="fig|1141660.3.peg.480"/>
<accession>K8WJY4</accession>
<dbReference type="Gene3D" id="1.10.1200.10">
    <property type="entry name" value="ACP-like"/>
    <property type="match status" value="1"/>
</dbReference>
<proteinExistence type="predicted"/>
<name>K8WJY4_9GAMM</name>
<gene>
    <name evidence="2" type="ORF">OO7_02401</name>
</gene>
<keyword evidence="3" id="KW-1185">Reference proteome</keyword>
<dbReference type="AlphaFoldDB" id="K8WJY4"/>
<comment type="caution">
    <text evidence="2">The sequence shown here is derived from an EMBL/GenBank/DDBJ whole genome shotgun (WGS) entry which is preliminary data.</text>
</comment>
<dbReference type="Proteomes" id="UP000010290">
    <property type="component" value="Chromosome"/>
</dbReference>
<reference evidence="2 3" key="1">
    <citation type="journal article" date="2012" name="BMC Genomics">
        <title>Comparative genomics of bacteria in the genus Providencia isolated from wild Drosophila melanogaster.</title>
        <authorList>
            <person name="Galac M.R."/>
            <person name="Lazzaro B.P."/>
        </authorList>
    </citation>
    <scope>NUCLEOTIDE SEQUENCE [LARGE SCALE GENOMIC DNA]</scope>
    <source>
        <strain evidence="2 3">DSM 19967</strain>
    </source>
</reference>
<dbReference type="EMBL" id="AKKN01000003">
    <property type="protein sequence ID" value="EKT60903.1"/>
    <property type="molecule type" value="Genomic_DNA"/>
</dbReference>
<feature type="domain" description="Carrier" evidence="1">
    <location>
        <begin position="16"/>
        <end position="82"/>
    </location>
</feature>
<dbReference type="InterPro" id="IPR009081">
    <property type="entry name" value="PP-bd_ACP"/>
</dbReference>
<dbReference type="SUPFAM" id="SSF47336">
    <property type="entry name" value="ACP-like"/>
    <property type="match status" value="1"/>
</dbReference>
<dbReference type="InterPro" id="IPR036736">
    <property type="entry name" value="ACP-like_sf"/>
</dbReference>
<evidence type="ECO:0000259" key="1">
    <source>
        <dbReference type="Pfam" id="PF00550"/>
    </source>
</evidence>
<sequence>MKKINECTEDYKKWLIDKINNILTYSAHDKLISMNSRLILDLHIDSLEMLELITAVEQCTEKSINDDILLKWYQVKDILDYIVKIKCN</sequence>
<protein>
    <recommendedName>
        <fullName evidence="1">Carrier domain-containing protein</fullName>
    </recommendedName>
</protein>
<organism evidence="2 3">
    <name type="scientific">Providencia sneebia DSM 19967</name>
    <dbReference type="NCBI Taxonomy" id="1141660"/>
    <lineage>
        <taxon>Bacteria</taxon>
        <taxon>Pseudomonadati</taxon>
        <taxon>Pseudomonadota</taxon>
        <taxon>Gammaproteobacteria</taxon>
        <taxon>Enterobacterales</taxon>
        <taxon>Morganellaceae</taxon>
        <taxon>Providencia</taxon>
    </lineage>
</organism>
<evidence type="ECO:0000313" key="3">
    <source>
        <dbReference type="Proteomes" id="UP000010290"/>
    </source>
</evidence>
<dbReference type="RefSeq" id="WP_008914361.1">
    <property type="nucleotide sequence ID" value="NZ_CM001773.1"/>
</dbReference>
<dbReference type="Pfam" id="PF00550">
    <property type="entry name" value="PP-binding"/>
    <property type="match status" value="1"/>
</dbReference>
<evidence type="ECO:0000313" key="2">
    <source>
        <dbReference type="EMBL" id="EKT60903.1"/>
    </source>
</evidence>